<evidence type="ECO:0000256" key="1">
    <source>
        <dbReference type="SAM" id="MobiDB-lite"/>
    </source>
</evidence>
<dbReference type="EMBL" id="JAAALK010000290">
    <property type="protein sequence ID" value="KAG8047630.1"/>
    <property type="molecule type" value="Genomic_DNA"/>
</dbReference>
<comment type="caution">
    <text evidence="2">The sequence shown here is derived from an EMBL/GenBank/DDBJ whole genome shotgun (WGS) entry which is preliminary data.</text>
</comment>
<gene>
    <name evidence="2" type="ORF">GUJ93_ZPchr0008g11492</name>
</gene>
<proteinExistence type="predicted"/>
<evidence type="ECO:0000313" key="2">
    <source>
        <dbReference type="EMBL" id="KAG8047630.1"/>
    </source>
</evidence>
<evidence type="ECO:0000313" key="3">
    <source>
        <dbReference type="Proteomes" id="UP000729402"/>
    </source>
</evidence>
<protein>
    <submittedName>
        <fullName evidence="2">Uncharacterized protein</fullName>
    </submittedName>
</protein>
<dbReference type="AlphaFoldDB" id="A0A8J5QZU5"/>
<feature type="region of interest" description="Disordered" evidence="1">
    <location>
        <begin position="1"/>
        <end position="20"/>
    </location>
</feature>
<reference evidence="2" key="2">
    <citation type="submission" date="2021-02" db="EMBL/GenBank/DDBJ databases">
        <authorList>
            <person name="Kimball J.A."/>
            <person name="Haas M.W."/>
            <person name="Macchietto M."/>
            <person name="Kono T."/>
            <person name="Duquette J."/>
            <person name="Shao M."/>
        </authorList>
    </citation>
    <scope>NUCLEOTIDE SEQUENCE</scope>
    <source>
        <tissue evidence="2">Fresh leaf tissue</tissue>
    </source>
</reference>
<sequence length="115" mass="12446">MKSACLDEGASREDPVHPSMPFKNKRRLLLCVVGPTPCTSILGLSATSSHAKLLALLQLHATQKLAAHCLVLLLRKRPRATRVGSNGVTFDARTAHAPTKTLGLQRLLRMLLEAS</sequence>
<organism evidence="2 3">
    <name type="scientific">Zizania palustris</name>
    <name type="common">Northern wild rice</name>
    <dbReference type="NCBI Taxonomy" id="103762"/>
    <lineage>
        <taxon>Eukaryota</taxon>
        <taxon>Viridiplantae</taxon>
        <taxon>Streptophyta</taxon>
        <taxon>Embryophyta</taxon>
        <taxon>Tracheophyta</taxon>
        <taxon>Spermatophyta</taxon>
        <taxon>Magnoliopsida</taxon>
        <taxon>Liliopsida</taxon>
        <taxon>Poales</taxon>
        <taxon>Poaceae</taxon>
        <taxon>BOP clade</taxon>
        <taxon>Oryzoideae</taxon>
        <taxon>Oryzeae</taxon>
        <taxon>Zizaniinae</taxon>
        <taxon>Zizania</taxon>
    </lineage>
</organism>
<reference evidence="2" key="1">
    <citation type="journal article" date="2021" name="bioRxiv">
        <title>Whole Genome Assembly and Annotation of Northern Wild Rice, Zizania palustris L., Supports a Whole Genome Duplication in the Zizania Genus.</title>
        <authorList>
            <person name="Haas M."/>
            <person name="Kono T."/>
            <person name="Macchietto M."/>
            <person name="Millas R."/>
            <person name="McGilp L."/>
            <person name="Shao M."/>
            <person name="Duquette J."/>
            <person name="Hirsch C.N."/>
            <person name="Kimball J."/>
        </authorList>
    </citation>
    <scope>NUCLEOTIDE SEQUENCE</scope>
    <source>
        <tissue evidence="2">Fresh leaf tissue</tissue>
    </source>
</reference>
<keyword evidence="3" id="KW-1185">Reference proteome</keyword>
<accession>A0A8J5QZU5</accession>
<name>A0A8J5QZU5_ZIZPA</name>
<dbReference type="Proteomes" id="UP000729402">
    <property type="component" value="Unassembled WGS sequence"/>
</dbReference>